<proteinExistence type="predicted"/>
<organism evidence="2 3">
    <name type="scientific">Stephania japonica</name>
    <dbReference type="NCBI Taxonomy" id="461633"/>
    <lineage>
        <taxon>Eukaryota</taxon>
        <taxon>Viridiplantae</taxon>
        <taxon>Streptophyta</taxon>
        <taxon>Embryophyta</taxon>
        <taxon>Tracheophyta</taxon>
        <taxon>Spermatophyta</taxon>
        <taxon>Magnoliopsida</taxon>
        <taxon>Ranunculales</taxon>
        <taxon>Menispermaceae</taxon>
        <taxon>Menispermoideae</taxon>
        <taxon>Cissampelideae</taxon>
        <taxon>Stephania</taxon>
    </lineage>
</organism>
<evidence type="ECO:0008006" key="4">
    <source>
        <dbReference type="Google" id="ProtNLM"/>
    </source>
</evidence>
<name>A0AAP0NSQ9_9MAGN</name>
<sequence>MDCSFFACTGFTLCVLSVLPILSLDPVFSKSKTHHTYMFKAKRIYNEVIKFLHYSNYVIVPWRGINPGYEMFASRAILLKTKSSFRNIVPMEI</sequence>
<evidence type="ECO:0000313" key="2">
    <source>
        <dbReference type="EMBL" id="KAK9116350.1"/>
    </source>
</evidence>
<gene>
    <name evidence="2" type="ORF">Sjap_015297</name>
</gene>
<accession>A0AAP0NSQ9</accession>
<keyword evidence="1" id="KW-0732">Signal</keyword>
<dbReference type="EMBL" id="JBBNAE010000006">
    <property type="protein sequence ID" value="KAK9116350.1"/>
    <property type="molecule type" value="Genomic_DNA"/>
</dbReference>
<keyword evidence="3" id="KW-1185">Reference proteome</keyword>
<feature type="signal peptide" evidence="1">
    <location>
        <begin position="1"/>
        <end position="29"/>
    </location>
</feature>
<evidence type="ECO:0000256" key="1">
    <source>
        <dbReference type="SAM" id="SignalP"/>
    </source>
</evidence>
<comment type="caution">
    <text evidence="2">The sequence shown here is derived from an EMBL/GenBank/DDBJ whole genome shotgun (WGS) entry which is preliminary data.</text>
</comment>
<reference evidence="2 3" key="1">
    <citation type="submission" date="2024-01" db="EMBL/GenBank/DDBJ databases">
        <title>Genome assemblies of Stephania.</title>
        <authorList>
            <person name="Yang L."/>
        </authorList>
    </citation>
    <scope>NUCLEOTIDE SEQUENCE [LARGE SCALE GENOMIC DNA]</scope>
    <source>
        <strain evidence="2">QJT</strain>
        <tissue evidence="2">Leaf</tissue>
    </source>
</reference>
<dbReference type="Proteomes" id="UP001417504">
    <property type="component" value="Unassembled WGS sequence"/>
</dbReference>
<protein>
    <recommendedName>
        <fullName evidence="4">Secreted protein</fullName>
    </recommendedName>
</protein>
<feature type="chain" id="PRO_5042889638" description="Secreted protein" evidence="1">
    <location>
        <begin position="30"/>
        <end position="93"/>
    </location>
</feature>
<evidence type="ECO:0000313" key="3">
    <source>
        <dbReference type="Proteomes" id="UP001417504"/>
    </source>
</evidence>
<dbReference type="AlphaFoldDB" id="A0AAP0NSQ9"/>